<evidence type="ECO:0000313" key="3">
    <source>
        <dbReference type="Proteomes" id="UP000325315"/>
    </source>
</evidence>
<feature type="domain" description="Reverse transcriptase Ty1/copia-type" evidence="1">
    <location>
        <begin position="7"/>
        <end position="191"/>
    </location>
</feature>
<organism evidence="2 3">
    <name type="scientific">Gossypium australe</name>
    <dbReference type="NCBI Taxonomy" id="47621"/>
    <lineage>
        <taxon>Eukaryota</taxon>
        <taxon>Viridiplantae</taxon>
        <taxon>Streptophyta</taxon>
        <taxon>Embryophyta</taxon>
        <taxon>Tracheophyta</taxon>
        <taxon>Spermatophyta</taxon>
        <taxon>Magnoliopsida</taxon>
        <taxon>eudicotyledons</taxon>
        <taxon>Gunneridae</taxon>
        <taxon>Pentapetalae</taxon>
        <taxon>rosids</taxon>
        <taxon>malvids</taxon>
        <taxon>Malvales</taxon>
        <taxon>Malvaceae</taxon>
        <taxon>Malvoideae</taxon>
        <taxon>Gossypium</taxon>
    </lineage>
</organism>
<sequence>MNPDGSVNRYKVRLVVKGFNQQYEVDFIETFTPITRLDTIRLLLTLATQKSWRIHQMDVKSAFLNGFAIPGCEAKVYKLNNALYGLKQSLRAWYERIDNHMTKMGFERSINEPTLYVKKAGNEIFLIISLYVDDLLVIGSNNKLVIVFKDQMQDKFEMSDLGEMSDFLGLKVNQASGAIFIIQKRFAIKIL</sequence>
<reference evidence="3" key="1">
    <citation type="journal article" date="2019" name="Plant Biotechnol. J.">
        <title>Genome sequencing of the Australian wild diploid species Gossypium australe highlights disease resistance and delayed gland morphogenesis.</title>
        <authorList>
            <person name="Cai Y."/>
            <person name="Cai X."/>
            <person name="Wang Q."/>
            <person name="Wang P."/>
            <person name="Zhang Y."/>
            <person name="Cai C."/>
            <person name="Xu Y."/>
            <person name="Wang K."/>
            <person name="Zhou Z."/>
            <person name="Wang C."/>
            <person name="Geng S."/>
            <person name="Li B."/>
            <person name="Dong Q."/>
            <person name="Hou Y."/>
            <person name="Wang H."/>
            <person name="Ai P."/>
            <person name="Liu Z."/>
            <person name="Yi F."/>
            <person name="Sun M."/>
            <person name="An G."/>
            <person name="Cheng J."/>
            <person name="Zhang Y."/>
            <person name="Shi Q."/>
            <person name="Xie Y."/>
            <person name="Shi X."/>
            <person name="Chang Y."/>
            <person name="Huang F."/>
            <person name="Chen Y."/>
            <person name="Hong S."/>
            <person name="Mi L."/>
            <person name="Sun Q."/>
            <person name="Zhang L."/>
            <person name="Zhou B."/>
            <person name="Peng R."/>
            <person name="Zhang X."/>
            <person name="Liu F."/>
        </authorList>
    </citation>
    <scope>NUCLEOTIDE SEQUENCE [LARGE SCALE GENOMIC DNA]</scope>
    <source>
        <strain evidence="3">cv. PA1801</strain>
    </source>
</reference>
<dbReference type="InterPro" id="IPR013103">
    <property type="entry name" value="RVT_2"/>
</dbReference>
<gene>
    <name evidence="2" type="ORF">EPI10_000779</name>
</gene>
<evidence type="ECO:0000313" key="2">
    <source>
        <dbReference type="EMBL" id="KAA3465632.1"/>
    </source>
</evidence>
<keyword evidence="3" id="KW-1185">Reference proteome</keyword>
<accession>A0A5B6V8W6</accession>
<dbReference type="Pfam" id="PF07727">
    <property type="entry name" value="RVT_2"/>
    <property type="match status" value="1"/>
</dbReference>
<evidence type="ECO:0000259" key="1">
    <source>
        <dbReference type="Pfam" id="PF07727"/>
    </source>
</evidence>
<proteinExistence type="predicted"/>
<dbReference type="EMBL" id="SMMG02000007">
    <property type="protein sequence ID" value="KAA3465632.1"/>
    <property type="molecule type" value="Genomic_DNA"/>
</dbReference>
<dbReference type="Proteomes" id="UP000325315">
    <property type="component" value="Unassembled WGS sequence"/>
</dbReference>
<dbReference type="AlphaFoldDB" id="A0A5B6V8W6"/>
<dbReference type="SUPFAM" id="SSF56672">
    <property type="entry name" value="DNA/RNA polymerases"/>
    <property type="match status" value="1"/>
</dbReference>
<name>A0A5B6V8W6_9ROSI</name>
<dbReference type="OrthoDB" id="413760at2759"/>
<protein>
    <submittedName>
        <fullName evidence="2">Laccase-2-like</fullName>
    </submittedName>
</protein>
<dbReference type="InterPro" id="IPR043502">
    <property type="entry name" value="DNA/RNA_pol_sf"/>
</dbReference>
<comment type="caution">
    <text evidence="2">The sequence shown here is derived from an EMBL/GenBank/DDBJ whole genome shotgun (WGS) entry which is preliminary data.</text>
</comment>